<dbReference type="RefSeq" id="WP_167616954.1">
    <property type="nucleotide sequence ID" value="NZ_JAAUVV010000017.1"/>
</dbReference>
<feature type="compositionally biased region" description="Polar residues" evidence="1">
    <location>
        <begin position="42"/>
        <end position="52"/>
    </location>
</feature>
<sequence>MNPQVKKCLAVLSVAVLTIAHPTATKAETTSTGSSSHSNLSPQDSGETQTTTDTVENPVISLEGPFAQWGIPTPPGAERYEVNQVTQDELNPQGLDEWHPTDDPHSEIIPGQMRSDRESIPAGASKADADQAEIKEAKLTDPSTPTLNARPGCGVYWPAPFEVCGAIKNLYDAIGGPTSFLLLPKSKELTNPDGVGKRSEFVNGFIYWHPRTGAHSVSIPVSRVWQRHGWENGFLGYPTTSDISLGNQWYVQHFEGGHVYTHNALPATQASIQGAIYDKWQSMGGHTSALGFPISDELTTPDGIGRYNVFEGGMIYWTPQHGAHPVSGTFLIQYTEQGFEKGLLGYPVGDPVAQDSFWQEQEFMGGKLTGVSQITKDLYWPIFAPVVGSPVLQAETSHNDEARENYQERVLPCIEYELPPDTKLAAWRVPGRGMVTLDCRRFRTHMAPNPEVGEHPGHFANYPLTRKEWYDFLGCVFYTFQAEDFDRPRLGNWGKQRKNTNSGTRSVAIARNVTNEFVTGWAGDDEYSTEWAGCVKGLPLSWQ</sequence>
<dbReference type="Pfam" id="PF08310">
    <property type="entry name" value="LGFP"/>
    <property type="match status" value="3"/>
</dbReference>
<evidence type="ECO:0000256" key="1">
    <source>
        <dbReference type="SAM" id="MobiDB-lite"/>
    </source>
</evidence>
<evidence type="ECO:0008006" key="5">
    <source>
        <dbReference type="Google" id="ProtNLM"/>
    </source>
</evidence>
<comment type="caution">
    <text evidence="3">The sequence shown here is derived from an EMBL/GenBank/DDBJ whole genome shotgun (WGS) entry which is preliminary data.</text>
</comment>
<feature type="compositionally biased region" description="Low complexity" evidence="1">
    <location>
        <begin position="29"/>
        <end position="41"/>
    </location>
</feature>
<dbReference type="EMBL" id="JAAUVV010000017">
    <property type="protein sequence ID" value="NJJ04407.1"/>
    <property type="molecule type" value="Genomic_DNA"/>
</dbReference>
<keyword evidence="2" id="KW-0732">Signal</keyword>
<name>A0AAP6XP75_9CORY</name>
<dbReference type="InterPro" id="IPR013207">
    <property type="entry name" value="LGFP"/>
</dbReference>
<proteinExistence type="predicted"/>
<dbReference type="AlphaFoldDB" id="A0AAP6XP75"/>
<organism evidence="3 4">
    <name type="scientific">Corynebacterium coyleae</name>
    <dbReference type="NCBI Taxonomy" id="53374"/>
    <lineage>
        <taxon>Bacteria</taxon>
        <taxon>Bacillati</taxon>
        <taxon>Actinomycetota</taxon>
        <taxon>Actinomycetes</taxon>
        <taxon>Mycobacteriales</taxon>
        <taxon>Corynebacteriaceae</taxon>
        <taxon>Corynebacterium</taxon>
    </lineage>
</organism>
<evidence type="ECO:0000256" key="2">
    <source>
        <dbReference type="SAM" id="SignalP"/>
    </source>
</evidence>
<evidence type="ECO:0000313" key="3">
    <source>
        <dbReference type="EMBL" id="NJJ04407.1"/>
    </source>
</evidence>
<feature type="signal peptide" evidence="2">
    <location>
        <begin position="1"/>
        <end position="27"/>
    </location>
</feature>
<feature type="region of interest" description="Disordered" evidence="1">
    <location>
        <begin position="25"/>
        <end position="52"/>
    </location>
</feature>
<feature type="chain" id="PRO_5042986044" description="LGFP repeat-containing protein" evidence="2">
    <location>
        <begin position="28"/>
        <end position="543"/>
    </location>
</feature>
<reference evidence="3 4" key="1">
    <citation type="submission" date="2020-03" db="EMBL/GenBank/DDBJ databases">
        <title>Draft genome sequences of bacterial isolates from the female urobiome.</title>
        <authorList>
            <person name="Miller-Ensminger T."/>
            <person name="Wolfe A.J."/>
            <person name="Putonti C."/>
        </authorList>
    </citation>
    <scope>NUCLEOTIDE SEQUENCE [LARGE SCALE GENOMIC DNA]</scope>
    <source>
        <strain evidence="3 4">UMB8490</strain>
    </source>
</reference>
<dbReference type="Proteomes" id="UP000591626">
    <property type="component" value="Unassembled WGS sequence"/>
</dbReference>
<gene>
    <name evidence="3" type="ORF">HC138_08610</name>
</gene>
<protein>
    <recommendedName>
        <fullName evidence="5">LGFP repeat-containing protein</fullName>
    </recommendedName>
</protein>
<evidence type="ECO:0000313" key="4">
    <source>
        <dbReference type="Proteomes" id="UP000591626"/>
    </source>
</evidence>
<accession>A0AAP6XP75</accession>